<dbReference type="Pfam" id="PF00276">
    <property type="entry name" value="Ribosomal_L23"/>
    <property type="match status" value="1"/>
</dbReference>
<dbReference type="GO" id="GO:0003735">
    <property type="term" value="F:structural constituent of ribosome"/>
    <property type="evidence" value="ECO:0007669"/>
    <property type="project" value="InterPro"/>
</dbReference>
<dbReference type="InterPro" id="IPR012677">
    <property type="entry name" value="Nucleotide-bd_a/b_plait_sf"/>
</dbReference>
<reference evidence="5 6" key="1">
    <citation type="journal article" date="2020" name="G3 (Bethesda)">
        <title>Genetic Underpinnings of Host Manipulation by Ophiocordyceps as Revealed by Comparative Transcriptomics.</title>
        <authorList>
            <person name="Will I."/>
            <person name="Das B."/>
            <person name="Trinh T."/>
            <person name="Brachmann A."/>
            <person name="Ohm R.A."/>
            <person name="de Bekker C."/>
        </authorList>
    </citation>
    <scope>NUCLEOTIDE SEQUENCE [LARGE SCALE GENOMIC DNA]</scope>
    <source>
        <strain evidence="5 6">EC05</strain>
    </source>
</reference>
<dbReference type="SUPFAM" id="SSF54189">
    <property type="entry name" value="Ribosomal proteins S24e, L23 and L15e"/>
    <property type="match status" value="1"/>
</dbReference>
<name>A0A8H4QBF8_9HYPO</name>
<dbReference type="PANTHER" id="PTHR12059">
    <property type="entry name" value="RIBOSOMAL PROTEIN L23-RELATED"/>
    <property type="match status" value="1"/>
</dbReference>
<dbReference type="GO" id="GO:0032543">
    <property type="term" value="P:mitochondrial translation"/>
    <property type="evidence" value="ECO:0007669"/>
    <property type="project" value="TreeGrafter"/>
</dbReference>
<evidence type="ECO:0000313" key="5">
    <source>
        <dbReference type="EMBL" id="KAF4592506.1"/>
    </source>
</evidence>
<evidence type="ECO:0000256" key="1">
    <source>
        <dbReference type="ARBA" id="ARBA00006700"/>
    </source>
</evidence>
<dbReference type="PANTHER" id="PTHR12059:SF5">
    <property type="entry name" value="LARGE RIBOSOMAL SUBUNIT PROTEIN UL23M"/>
    <property type="match status" value="1"/>
</dbReference>
<dbReference type="Gene3D" id="3.30.70.330">
    <property type="match status" value="1"/>
</dbReference>
<dbReference type="AlphaFoldDB" id="A0A8H4QBF8"/>
<protein>
    <recommendedName>
        <fullName evidence="4">Large ribosomal subunit protein uL23m</fullName>
    </recommendedName>
</protein>
<gene>
    <name evidence="5" type="ORF">GQ602_002805</name>
</gene>
<evidence type="ECO:0000256" key="4">
    <source>
        <dbReference type="ARBA" id="ARBA00039977"/>
    </source>
</evidence>
<dbReference type="EMBL" id="JAACLJ010000002">
    <property type="protein sequence ID" value="KAF4592506.1"/>
    <property type="molecule type" value="Genomic_DNA"/>
</dbReference>
<comment type="similarity">
    <text evidence="1">Belongs to the universal ribosomal protein uL23 family.</text>
</comment>
<dbReference type="Proteomes" id="UP000562929">
    <property type="component" value="Unassembled WGS sequence"/>
</dbReference>
<keyword evidence="3" id="KW-0687">Ribonucleoprotein</keyword>
<dbReference type="OrthoDB" id="275582at2759"/>
<accession>A0A8H4QBF8</accession>
<evidence type="ECO:0000313" key="6">
    <source>
        <dbReference type="Proteomes" id="UP000562929"/>
    </source>
</evidence>
<keyword evidence="6" id="KW-1185">Reference proteome</keyword>
<dbReference type="InterPro" id="IPR012678">
    <property type="entry name" value="Ribosomal_uL23/eL15/eS24_sf"/>
</dbReference>
<proteinExistence type="inferred from homology"/>
<dbReference type="GO" id="GO:0005762">
    <property type="term" value="C:mitochondrial large ribosomal subunit"/>
    <property type="evidence" value="ECO:0007669"/>
    <property type="project" value="TreeGrafter"/>
</dbReference>
<keyword evidence="2 5" id="KW-0689">Ribosomal protein</keyword>
<sequence>MAEAFKAMASRSPAFKLGQKKLYLPQHVIAMMRFPNVPHNEACFRVPRRFNKFDLRDYLWNVYGVEVKKVRSNVVQQPISLRRNTSNSSYRPEPLKYMRVTLCKPFEWPARPTDFTPWHHDLWKKREEAQEETRNLMRQKNGYEKIPLMSKKPWSQSRKKLASIAKKTLSGKIKWSNGADLDPKWDEALAKEAEMMAPAAALADALKEEVEASKS</sequence>
<evidence type="ECO:0000256" key="3">
    <source>
        <dbReference type="ARBA" id="ARBA00023274"/>
    </source>
</evidence>
<organism evidence="5 6">
    <name type="scientific">Ophiocordyceps camponoti-floridani</name>
    <dbReference type="NCBI Taxonomy" id="2030778"/>
    <lineage>
        <taxon>Eukaryota</taxon>
        <taxon>Fungi</taxon>
        <taxon>Dikarya</taxon>
        <taxon>Ascomycota</taxon>
        <taxon>Pezizomycotina</taxon>
        <taxon>Sordariomycetes</taxon>
        <taxon>Hypocreomycetidae</taxon>
        <taxon>Hypocreales</taxon>
        <taxon>Ophiocordycipitaceae</taxon>
        <taxon>Ophiocordyceps</taxon>
    </lineage>
</organism>
<comment type="caution">
    <text evidence="5">The sequence shown here is derived from an EMBL/GenBank/DDBJ whole genome shotgun (WGS) entry which is preliminary data.</text>
</comment>
<evidence type="ECO:0000256" key="2">
    <source>
        <dbReference type="ARBA" id="ARBA00022980"/>
    </source>
</evidence>
<dbReference type="InterPro" id="IPR013025">
    <property type="entry name" value="Ribosomal_uL23-like"/>
</dbReference>